<comment type="caution">
    <text evidence="10">Lacks conserved residue(s) required for the propagation of feature annotation.</text>
</comment>
<evidence type="ECO:0000256" key="5">
    <source>
        <dbReference type="ARBA" id="ARBA00022694"/>
    </source>
</evidence>
<feature type="binding site" evidence="10">
    <location>
        <begin position="12"/>
        <end position="19"/>
    </location>
    <ligand>
        <name>ATP</name>
        <dbReference type="ChEBI" id="CHEBI:30616"/>
    </ligand>
</feature>
<dbReference type="SUPFAM" id="SSF52540">
    <property type="entry name" value="P-loop containing nucleoside triphosphate hydrolases"/>
    <property type="match status" value="2"/>
</dbReference>
<evidence type="ECO:0000256" key="1">
    <source>
        <dbReference type="ARBA" id="ARBA00001946"/>
    </source>
</evidence>
<dbReference type="Proteomes" id="UP000050929">
    <property type="component" value="Unassembled WGS sequence"/>
</dbReference>
<feature type="site" description="Interaction with substrate tRNA" evidence="10">
    <location>
        <position position="127"/>
    </location>
</feature>
<dbReference type="Gene3D" id="3.40.50.300">
    <property type="entry name" value="P-loop containing nucleotide triphosphate hydrolases"/>
    <property type="match status" value="1"/>
</dbReference>
<comment type="caution">
    <text evidence="14">The sequence shown here is derived from an EMBL/GenBank/DDBJ whole genome shotgun (WGS) entry which is preliminary data.</text>
</comment>
<dbReference type="AlphaFoldDB" id="A0A0R1JEN8"/>
<dbReference type="Gene3D" id="1.10.20.140">
    <property type="match status" value="1"/>
</dbReference>
<feature type="binding site" evidence="10">
    <location>
        <begin position="14"/>
        <end position="19"/>
    </location>
    <ligand>
        <name>substrate</name>
    </ligand>
</feature>
<keyword evidence="5 10" id="KW-0819">tRNA processing</keyword>
<evidence type="ECO:0000313" key="14">
    <source>
        <dbReference type="EMBL" id="KRK65623.1"/>
    </source>
</evidence>
<dbReference type="InterPro" id="IPR039657">
    <property type="entry name" value="Dimethylallyltransferase"/>
</dbReference>
<keyword evidence="7 10" id="KW-0067">ATP-binding</keyword>
<gene>
    <name evidence="10" type="primary">miaA</name>
    <name evidence="14" type="ORF">FC72_GL000064</name>
</gene>
<dbReference type="EMBL" id="AZDG01000001">
    <property type="protein sequence ID" value="KRK65623.1"/>
    <property type="molecule type" value="Genomic_DNA"/>
</dbReference>
<comment type="subunit">
    <text evidence="10">Monomer.</text>
</comment>
<evidence type="ECO:0000256" key="2">
    <source>
        <dbReference type="ARBA" id="ARBA00003213"/>
    </source>
</evidence>
<dbReference type="PANTHER" id="PTHR11088:SF60">
    <property type="entry name" value="TRNA DIMETHYLALLYLTRANSFERASE"/>
    <property type="match status" value="1"/>
</dbReference>
<name>A0A0R1JEN8_9LACO</name>
<comment type="cofactor">
    <cofactor evidence="1 10">
        <name>Mg(2+)</name>
        <dbReference type="ChEBI" id="CHEBI:18420"/>
    </cofactor>
</comment>
<dbReference type="GO" id="GO:0005524">
    <property type="term" value="F:ATP binding"/>
    <property type="evidence" value="ECO:0007669"/>
    <property type="project" value="UniProtKB-UniRule"/>
</dbReference>
<reference evidence="14 15" key="1">
    <citation type="journal article" date="2015" name="Genome Announc.">
        <title>Expanding the biotechnology potential of lactobacilli through comparative genomics of 213 strains and associated genera.</title>
        <authorList>
            <person name="Sun Z."/>
            <person name="Harris H.M."/>
            <person name="McCann A."/>
            <person name="Guo C."/>
            <person name="Argimon S."/>
            <person name="Zhang W."/>
            <person name="Yang X."/>
            <person name="Jeffery I.B."/>
            <person name="Cooney J.C."/>
            <person name="Kagawa T.F."/>
            <person name="Liu W."/>
            <person name="Song Y."/>
            <person name="Salvetti E."/>
            <person name="Wrobel A."/>
            <person name="Rasinkangas P."/>
            <person name="Parkhill J."/>
            <person name="Rea M.C."/>
            <person name="O'Sullivan O."/>
            <person name="Ritari J."/>
            <person name="Douillard F.P."/>
            <person name="Paul Ross R."/>
            <person name="Yang R."/>
            <person name="Briner A.E."/>
            <person name="Felis G.E."/>
            <person name="de Vos W.M."/>
            <person name="Barrangou R."/>
            <person name="Klaenhammer T.R."/>
            <person name="Caufield P.W."/>
            <person name="Cui Y."/>
            <person name="Zhang H."/>
            <person name="O'Toole P.W."/>
        </authorList>
    </citation>
    <scope>NUCLEOTIDE SEQUENCE [LARGE SCALE GENOMIC DNA]</scope>
    <source>
        <strain evidence="14 15">DSM 20183</strain>
    </source>
</reference>
<keyword evidence="6 10" id="KW-0547">Nucleotide-binding</keyword>
<organism evidence="14 15">
    <name type="scientific">Companilactobacillus tucceti DSM 20183</name>
    <dbReference type="NCBI Taxonomy" id="1423811"/>
    <lineage>
        <taxon>Bacteria</taxon>
        <taxon>Bacillati</taxon>
        <taxon>Bacillota</taxon>
        <taxon>Bacilli</taxon>
        <taxon>Lactobacillales</taxon>
        <taxon>Lactobacillaceae</taxon>
        <taxon>Companilactobacillus</taxon>
    </lineage>
</organism>
<comment type="function">
    <text evidence="2 10 12">Catalyzes the transfer of a dimethylallyl group onto the adenine at position 37 in tRNAs that read codons beginning with uridine, leading to the formation of N6-(dimethylallyl)adenosine (i(6)A).</text>
</comment>
<keyword evidence="4 10" id="KW-0808">Transferase</keyword>
<evidence type="ECO:0000256" key="12">
    <source>
        <dbReference type="RuleBase" id="RU003784"/>
    </source>
</evidence>
<evidence type="ECO:0000256" key="10">
    <source>
        <dbReference type="HAMAP-Rule" id="MF_00185"/>
    </source>
</evidence>
<evidence type="ECO:0000256" key="9">
    <source>
        <dbReference type="ARBA" id="ARBA00049563"/>
    </source>
</evidence>
<dbReference type="HAMAP" id="MF_00185">
    <property type="entry name" value="IPP_trans"/>
    <property type="match status" value="1"/>
</dbReference>
<keyword evidence="15" id="KW-1185">Reference proteome</keyword>
<evidence type="ECO:0000256" key="6">
    <source>
        <dbReference type="ARBA" id="ARBA00022741"/>
    </source>
</evidence>
<dbReference type="GO" id="GO:0052381">
    <property type="term" value="F:tRNA dimethylallyltransferase activity"/>
    <property type="evidence" value="ECO:0007669"/>
    <property type="project" value="UniProtKB-UniRule"/>
</dbReference>
<dbReference type="STRING" id="1423811.FC72_GL000064"/>
<keyword evidence="8 10" id="KW-0460">Magnesium</keyword>
<protein>
    <recommendedName>
        <fullName evidence="10">tRNA dimethylallyltransferase</fullName>
        <ecNumber evidence="10">2.5.1.75</ecNumber>
    </recommendedName>
    <alternativeName>
        <fullName evidence="10">Dimethylallyl diphosphate:tRNA dimethylallyltransferase</fullName>
        <shortName evidence="10">DMAPP:tRNA dimethylallyltransferase</shortName>
        <shortName evidence="10">DMATase</shortName>
    </alternativeName>
    <alternativeName>
        <fullName evidence="10">Isopentenyl-diphosphate:tRNA isopentenyltransferase</fullName>
        <shortName evidence="10">IPP transferase</shortName>
        <shortName evidence="10">IPPT</shortName>
        <shortName evidence="10">IPTase</shortName>
    </alternativeName>
</protein>
<evidence type="ECO:0000256" key="4">
    <source>
        <dbReference type="ARBA" id="ARBA00022679"/>
    </source>
</evidence>
<dbReference type="GO" id="GO:0006400">
    <property type="term" value="P:tRNA modification"/>
    <property type="evidence" value="ECO:0007669"/>
    <property type="project" value="TreeGrafter"/>
</dbReference>
<comment type="similarity">
    <text evidence="3 10 13">Belongs to the IPP transferase family.</text>
</comment>
<dbReference type="PATRIC" id="fig|1423811.3.peg.65"/>
<feature type="site" description="Interaction with substrate tRNA" evidence="10">
    <location>
        <position position="103"/>
    </location>
</feature>
<evidence type="ECO:0000313" key="15">
    <source>
        <dbReference type="Proteomes" id="UP000050929"/>
    </source>
</evidence>
<dbReference type="Pfam" id="PF01715">
    <property type="entry name" value="IPPT"/>
    <property type="match status" value="1"/>
</dbReference>
<dbReference type="NCBIfam" id="TIGR00174">
    <property type="entry name" value="miaA"/>
    <property type="match status" value="1"/>
</dbReference>
<evidence type="ECO:0000256" key="13">
    <source>
        <dbReference type="RuleBase" id="RU003785"/>
    </source>
</evidence>
<evidence type="ECO:0000256" key="8">
    <source>
        <dbReference type="ARBA" id="ARBA00022842"/>
    </source>
</evidence>
<proteinExistence type="inferred from homology"/>
<dbReference type="InterPro" id="IPR018022">
    <property type="entry name" value="IPT"/>
</dbReference>
<dbReference type="InterPro" id="IPR027417">
    <property type="entry name" value="P-loop_NTPase"/>
</dbReference>
<evidence type="ECO:0000256" key="3">
    <source>
        <dbReference type="ARBA" id="ARBA00005842"/>
    </source>
</evidence>
<sequence length="314" mass="35763">MDFLEKIIAIVGPTAVGKSALGINLAQKFDGEIISGDSMQIYRHLDIGTAKDSPEELKLVRHHLVDICNVNQRYTVKDFQEKSVQIVHELSKNNKIPFVVGGTGFYLNSLVQNLNLGGSSSGDDKLREELLNLEKSGKLEVLQNILKKTDRVAFDSIDISNSRRVIRAIEVYKTTGKSITEQENGSKWADFYIIGLTDDRDKLYDRINLRVDKMVDMGLIEEAKLVYDNQDDIPQAKNGIGYKELFPYFDGTSSLDDCLDEIKKNSRHFAKRQLTYFRNQMNVDWYNISDVTDYQQVISQKIEKFLGGRNDYLG</sequence>
<dbReference type="EC" id="2.5.1.75" evidence="10"/>
<comment type="catalytic activity">
    <reaction evidence="9 10 11">
        <text>adenosine(37) in tRNA + dimethylallyl diphosphate = N(6)-dimethylallyladenosine(37) in tRNA + diphosphate</text>
        <dbReference type="Rhea" id="RHEA:26482"/>
        <dbReference type="Rhea" id="RHEA-COMP:10162"/>
        <dbReference type="Rhea" id="RHEA-COMP:10375"/>
        <dbReference type="ChEBI" id="CHEBI:33019"/>
        <dbReference type="ChEBI" id="CHEBI:57623"/>
        <dbReference type="ChEBI" id="CHEBI:74411"/>
        <dbReference type="ChEBI" id="CHEBI:74415"/>
        <dbReference type="EC" id="2.5.1.75"/>
    </reaction>
</comment>
<evidence type="ECO:0000256" key="7">
    <source>
        <dbReference type="ARBA" id="ARBA00022840"/>
    </source>
</evidence>
<dbReference type="PANTHER" id="PTHR11088">
    <property type="entry name" value="TRNA DIMETHYLALLYLTRANSFERASE"/>
    <property type="match status" value="1"/>
</dbReference>
<accession>A0A0R1JEN8</accession>
<feature type="region of interest" description="Interaction with substrate tRNA" evidence="10">
    <location>
        <begin position="37"/>
        <end position="40"/>
    </location>
</feature>
<evidence type="ECO:0000256" key="11">
    <source>
        <dbReference type="RuleBase" id="RU003783"/>
    </source>
</evidence>